<evidence type="ECO:0000256" key="7">
    <source>
        <dbReference type="SAM" id="MobiDB-lite"/>
    </source>
</evidence>
<dbReference type="InterPro" id="IPR036315">
    <property type="entry name" value="BRCA2_hlx_sf"/>
</dbReference>
<dbReference type="PANTHER" id="PTHR11289">
    <property type="entry name" value="BREAST CANCER TYPE 2 SUSCEPTIBILITY PROTEIN BRCA2"/>
    <property type="match status" value="1"/>
</dbReference>
<feature type="compositionally biased region" description="Polar residues" evidence="7">
    <location>
        <begin position="788"/>
        <end position="804"/>
    </location>
</feature>
<organism evidence="11 12">
    <name type="scientific">Daphnia galeata</name>
    <dbReference type="NCBI Taxonomy" id="27404"/>
    <lineage>
        <taxon>Eukaryota</taxon>
        <taxon>Metazoa</taxon>
        <taxon>Ecdysozoa</taxon>
        <taxon>Arthropoda</taxon>
        <taxon>Crustacea</taxon>
        <taxon>Branchiopoda</taxon>
        <taxon>Diplostraca</taxon>
        <taxon>Cladocera</taxon>
        <taxon>Anomopoda</taxon>
        <taxon>Daphniidae</taxon>
        <taxon>Daphnia</taxon>
    </lineage>
</organism>
<keyword evidence="1" id="KW-0677">Repeat</keyword>
<dbReference type="PANTHER" id="PTHR11289:SF0">
    <property type="entry name" value="BREAST CANCER TYPE 2 SUSCEPTIBILITY PROTEIN"/>
    <property type="match status" value="1"/>
</dbReference>
<keyword evidence="6" id="KW-0175">Coiled coil</keyword>
<dbReference type="Pfam" id="PF09169">
    <property type="entry name" value="BRCA-2_helical"/>
    <property type="match status" value="1"/>
</dbReference>
<feature type="domain" description="BRCA2 OB1" evidence="8">
    <location>
        <begin position="1004"/>
        <end position="1110"/>
    </location>
</feature>
<dbReference type="Proteomes" id="UP000789390">
    <property type="component" value="Unassembled WGS sequence"/>
</dbReference>
<dbReference type="InterPro" id="IPR015252">
    <property type="entry name" value="BRCA2_hlx"/>
</dbReference>
<name>A0A8J2RG52_9CRUS</name>
<evidence type="ECO:0000256" key="6">
    <source>
        <dbReference type="SAM" id="Coils"/>
    </source>
</evidence>
<evidence type="ECO:0000256" key="5">
    <source>
        <dbReference type="ARBA" id="ARBA00023204"/>
    </source>
</evidence>
<dbReference type="InterPro" id="IPR002093">
    <property type="entry name" value="BRCA2_repeat"/>
</dbReference>
<keyword evidence="5" id="KW-0234">DNA repair</keyword>
<feature type="region of interest" description="Disordered" evidence="7">
    <location>
        <begin position="732"/>
        <end position="804"/>
    </location>
</feature>
<accession>A0A8J2RG52</accession>
<dbReference type="InterPro" id="IPR015188">
    <property type="entry name" value="BRCA2_OB_3"/>
</dbReference>
<dbReference type="Pfam" id="PF00634">
    <property type="entry name" value="BRCA2"/>
    <property type="match status" value="3"/>
</dbReference>
<dbReference type="SUPFAM" id="SSF81872">
    <property type="entry name" value="BRCA2 helical domain"/>
    <property type="match status" value="1"/>
</dbReference>
<keyword evidence="3" id="KW-0238">DNA-binding</keyword>
<sequence>MHSNTHEATPDRVVVNNVFRTPVNPKPCLWSPILHAVTPDLNAPDFESEGTPALIRSLGINPELNVSWSANMETPTQTQMSLPGITRLDEQKSPDNKIKPLQPRHLFHNEQMTNQNNNLVKEILPSGKASYLKCEQPTHNSKTEDLLKLLKRPAKKFIYPAPIYININGKTQSTYSTDHLNQQKNVSKSNRPVICRDVPHKSLQIKDGGNLKEIQKGLDFSKKLAVDDLLDPSSQILQDIAFQQIEVHGNDKSNLTKLEIISPCGPTLSTKLSTDGEFQKQFSLKPDVTEKFTSSENRGDAQCLTSSNDDQKYCETMAFPPVFESVGFSTAGGKKLIISEKAMIQARARLEEIDEVDFVSKNHPSIPSKFNNVIEKRIPEKPWNCDKERHSFDDLKTISFNTARGKPVHVSDEAKTRGRAMFAEVNGAPSSDVLEHHETVGFSTAGGKKLIISEEAMVRARAKLEDIDKEDFMKPQKPNYPQEKRVPAKDWNHDKVLPRDSDIPKTVGFSSAKGKPIHVSEEAMTKGQAMFADVNETPLLHPSSSTSSYPKTVGFSTAGGKKVAISEKAIAKAKSFLAEFDDVNTDSTGVPRIACLSRANDLKVSVSKETISKGQALLEDGGIPKANENYNVAVPKQTLTRPGDSGVRAKSSFKAPRRVTPAPEPVSRGFQTTDCNTVPVPRLIDGFNLAGGREVKISDSALSLARKNFEEFPVIEDIPVIVGNVEAVKVNHDSNRGSQPLVPEKDVNTDKKRKLEEEDNEDRWVSSPTIGKTKKAKRRKNITDDSPRSQLTQTMAPGTPSAFESSAVSAKITALRRNARQEQKSIIQCKQSKGRKPPPKAGYLYQLKKNGTSKKTLKQLIGNSSLPEILSPHELIEKMLTSVCLVEASNSSSFNFCAWDHFPIEDCLQNSQGVQLGEFLVIFSDENTIGCEEIGASLLASENVDPNLISYDWIRNHYRWIVWKLASMELRMPFLFARTCLTLKNVLEQLKYRYDKEIDYCERSALRRIIEQDDTAAKTMILCVAEIRSSGPVILELTDGWYSIDAHCDTAMQQLIGRNKIFVGVKLVISCAELVSPGPSAPLEKGSDTYLKISTNSTRRARWDSKLGFYSKPLPFLISLASVLPDGGVVSHVQVNVIRVYPMMYMEKAADGKTVFRGERQYRRITESAAMRFERMMEKIVEDIEREEDEQERKRIRVDGNRYHNREINLTDEEKRSRILAEAQKRMQTNMKSIEGVPMLKLRVVDCRATTLNSAIVSIWRPNEELQHHLKEGRAYHLYNVNAAAGLRNGELQLNATKNTVWKEAKQSNPTPGFDRTVTSLSTANQPGFKPMFNELDIVGLVVFVGQHQQKKSSFQTTILSDGNTYFGVKCWASLEEYALADVVVVGAFLAFSNLQWRAMDCKAGSKIRFAFIHEGTLVSSRPALKHLDAALRDLKQLVKDPACLVAEAEGQVDTLLGSATPQSAPAKYGTEITSRRGGMFTPTGVVHSGDEKKNETPTSSNVAINRARLLEKYPNPPALSPWNGCVHSPLVRQKFKPPARKPPAV</sequence>
<evidence type="ECO:0000313" key="12">
    <source>
        <dbReference type="Proteomes" id="UP000789390"/>
    </source>
</evidence>
<dbReference type="InterPro" id="IPR015187">
    <property type="entry name" value="BRCA2_OB_1"/>
</dbReference>
<feature type="compositionally biased region" description="Basic and acidic residues" evidence="7">
    <location>
        <begin position="743"/>
        <end position="756"/>
    </location>
</feature>
<dbReference type="Gene3D" id="2.40.50.140">
    <property type="entry name" value="Nucleic acid-binding proteins"/>
    <property type="match status" value="4"/>
</dbReference>
<protein>
    <recommendedName>
        <fullName evidence="13">Breast cancer type 2 susceptibility protein</fullName>
    </recommendedName>
</protein>
<evidence type="ECO:0000256" key="2">
    <source>
        <dbReference type="ARBA" id="ARBA00022763"/>
    </source>
</evidence>
<keyword evidence="4" id="KW-0233">DNA recombination</keyword>
<dbReference type="CDD" id="cd04493">
    <property type="entry name" value="BRCA2DBD_OB1"/>
    <property type="match status" value="1"/>
</dbReference>
<dbReference type="InterPro" id="IPR015525">
    <property type="entry name" value="BRCA2"/>
</dbReference>
<keyword evidence="12" id="KW-1185">Reference proteome</keyword>
<gene>
    <name evidence="11" type="ORF">DGAL_LOCUS3793</name>
</gene>
<dbReference type="Pfam" id="PF09103">
    <property type="entry name" value="BRCA-2_OB1"/>
    <property type="match status" value="1"/>
</dbReference>
<evidence type="ECO:0000256" key="3">
    <source>
        <dbReference type="ARBA" id="ARBA00023125"/>
    </source>
</evidence>
<dbReference type="FunFam" id="2.40.50.140:FF:000406">
    <property type="entry name" value="Breast and ovarian cancer susceptibility protein 2 truncated variant"/>
    <property type="match status" value="1"/>
</dbReference>
<dbReference type="SUPFAM" id="SSF50249">
    <property type="entry name" value="Nucleic acid-binding proteins"/>
    <property type="match status" value="3"/>
</dbReference>
<evidence type="ECO:0000259" key="8">
    <source>
        <dbReference type="Pfam" id="PF09103"/>
    </source>
</evidence>
<dbReference type="InterPro" id="IPR012340">
    <property type="entry name" value="NA-bd_OB-fold"/>
</dbReference>
<feature type="region of interest" description="Disordered" evidence="7">
    <location>
        <begin position="1480"/>
        <end position="1501"/>
    </location>
</feature>
<dbReference type="EMBL" id="CAKKLH010000057">
    <property type="protein sequence ID" value="CAH0101461.1"/>
    <property type="molecule type" value="Genomic_DNA"/>
</dbReference>
<dbReference type="GO" id="GO:0000724">
    <property type="term" value="P:double-strand break repair via homologous recombination"/>
    <property type="evidence" value="ECO:0007669"/>
    <property type="project" value="InterPro"/>
</dbReference>
<dbReference type="OrthoDB" id="21095at2759"/>
<dbReference type="GO" id="GO:0006355">
    <property type="term" value="P:regulation of DNA-templated transcription"/>
    <property type="evidence" value="ECO:0007669"/>
    <property type="project" value="TreeGrafter"/>
</dbReference>
<dbReference type="GO" id="GO:0003677">
    <property type="term" value="F:DNA binding"/>
    <property type="evidence" value="ECO:0007669"/>
    <property type="project" value="UniProtKB-KW"/>
</dbReference>
<feature type="coiled-coil region" evidence="6">
    <location>
        <begin position="1170"/>
        <end position="1197"/>
    </location>
</feature>
<evidence type="ECO:0000256" key="4">
    <source>
        <dbReference type="ARBA" id="ARBA00023172"/>
    </source>
</evidence>
<evidence type="ECO:0000256" key="1">
    <source>
        <dbReference type="ARBA" id="ARBA00022737"/>
    </source>
</evidence>
<evidence type="ECO:0000259" key="9">
    <source>
        <dbReference type="Pfam" id="PF09104"/>
    </source>
</evidence>
<reference evidence="11" key="1">
    <citation type="submission" date="2021-11" db="EMBL/GenBank/DDBJ databases">
        <authorList>
            <person name="Schell T."/>
        </authorList>
    </citation>
    <scope>NUCLEOTIDE SEQUENCE</scope>
    <source>
        <strain evidence="11">M5</strain>
    </source>
</reference>
<dbReference type="Pfam" id="PF21318">
    <property type="entry name" value="BRCA2DBD_OB2"/>
    <property type="match status" value="1"/>
</dbReference>
<evidence type="ECO:0000313" key="11">
    <source>
        <dbReference type="EMBL" id="CAH0101461.1"/>
    </source>
</evidence>
<feature type="domain" description="BRCA2 OB3" evidence="9">
    <location>
        <begin position="1316"/>
        <end position="1457"/>
    </location>
</feature>
<keyword evidence="2" id="KW-0227">DNA damage</keyword>
<evidence type="ECO:0008006" key="13">
    <source>
        <dbReference type="Google" id="ProtNLM"/>
    </source>
</evidence>
<feature type="domain" description="Breast cancer type 2 susceptibility protein helical" evidence="10">
    <location>
        <begin position="816"/>
        <end position="1001"/>
    </location>
</feature>
<comment type="caution">
    <text evidence="11">The sequence shown here is derived from an EMBL/GenBank/DDBJ whole genome shotgun (WGS) entry which is preliminary data.</text>
</comment>
<dbReference type="Pfam" id="PF09104">
    <property type="entry name" value="BRCA-2_OB3"/>
    <property type="match status" value="1"/>
</dbReference>
<feature type="region of interest" description="Disordered" evidence="7">
    <location>
        <begin position="641"/>
        <end position="673"/>
    </location>
</feature>
<evidence type="ECO:0000259" key="10">
    <source>
        <dbReference type="Pfam" id="PF09169"/>
    </source>
</evidence>
<dbReference type="PROSITE" id="PS50138">
    <property type="entry name" value="BRCA2_REPEAT"/>
    <property type="match status" value="5"/>
</dbReference>
<proteinExistence type="predicted"/>